<dbReference type="AlphaFoldDB" id="A0A1G1T2A4"/>
<gene>
    <name evidence="9" type="ORF">BEN48_15235</name>
</gene>
<protein>
    <recommendedName>
        <fullName evidence="11">DUF2029 domain-containing protein</fullName>
    </recommendedName>
</protein>
<reference evidence="9 10" key="1">
    <citation type="submission" date="2016-08" db="EMBL/GenBank/DDBJ databases">
        <title>Hymenobacter coccineus sp. nov., Hymenobacter lapidarius sp. nov. and Hymenobacter glacialis sp. nov., isolated from Antarctic soil.</title>
        <authorList>
            <person name="Sedlacek I."/>
            <person name="Kralova S."/>
            <person name="Kyrova K."/>
            <person name="Maslanova I."/>
            <person name="Stankova E."/>
            <person name="Vrbovska V."/>
            <person name="Nemec M."/>
            <person name="Bartak M."/>
            <person name="Svec P."/>
            <person name="Busse H.-J."/>
            <person name="Pantucek R."/>
        </authorList>
    </citation>
    <scope>NUCLEOTIDE SEQUENCE [LARGE SCALE GENOMIC DNA]</scope>
    <source>
        <strain evidence="9 10">CCM 8648</strain>
    </source>
</reference>
<evidence type="ECO:0000313" key="9">
    <source>
        <dbReference type="EMBL" id="OGX84994.1"/>
    </source>
</evidence>
<keyword evidence="6 8" id="KW-0472">Membrane</keyword>
<accession>A0A1G1T2A4</accession>
<evidence type="ECO:0000256" key="1">
    <source>
        <dbReference type="ARBA" id="ARBA00004651"/>
    </source>
</evidence>
<evidence type="ECO:0000256" key="4">
    <source>
        <dbReference type="ARBA" id="ARBA00022692"/>
    </source>
</evidence>
<keyword evidence="5 8" id="KW-1133">Transmembrane helix</keyword>
<organism evidence="9 10">
    <name type="scientific">Hymenobacter glacialis</name>
    <dbReference type="NCBI Taxonomy" id="1908236"/>
    <lineage>
        <taxon>Bacteria</taxon>
        <taxon>Pseudomonadati</taxon>
        <taxon>Bacteroidota</taxon>
        <taxon>Cytophagia</taxon>
        <taxon>Cytophagales</taxon>
        <taxon>Hymenobacteraceae</taxon>
        <taxon>Hymenobacter</taxon>
    </lineage>
</organism>
<dbReference type="Pfam" id="PF09594">
    <property type="entry name" value="GT87"/>
    <property type="match status" value="1"/>
</dbReference>
<name>A0A1G1T2A4_9BACT</name>
<feature type="transmembrane region" description="Helical" evidence="8">
    <location>
        <begin position="303"/>
        <end position="322"/>
    </location>
</feature>
<feature type="transmembrane region" description="Helical" evidence="8">
    <location>
        <begin position="400"/>
        <end position="421"/>
    </location>
</feature>
<evidence type="ECO:0000256" key="6">
    <source>
        <dbReference type="ARBA" id="ARBA00023136"/>
    </source>
</evidence>
<dbReference type="Proteomes" id="UP000177791">
    <property type="component" value="Unassembled WGS sequence"/>
</dbReference>
<evidence type="ECO:0000256" key="2">
    <source>
        <dbReference type="ARBA" id="ARBA00022475"/>
    </source>
</evidence>
<feature type="transmembrane region" description="Helical" evidence="8">
    <location>
        <begin position="95"/>
        <end position="111"/>
    </location>
</feature>
<feature type="transmembrane region" description="Helical" evidence="8">
    <location>
        <begin position="123"/>
        <end position="143"/>
    </location>
</feature>
<dbReference type="GO" id="GO:0005886">
    <property type="term" value="C:plasma membrane"/>
    <property type="evidence" value="ECO:0007669"/>
    <property type="project" value="UniProtKB-SubCell"/>
</dbReference>
<feature type="transmembrane region" description="Helical" evidence="8">
    <location>
        <begin position="198"/>
        <end position="223"/>
    </location>
</feature>
<sequence>MFNVSRVLREPGLTNSDRPMDFRTCYVGQAVLRQGQNPYDDATLKRGWQRIVAAEQLVSRTEPGLPNLPFLYPPWAVALFGLTVGQLAYALAWPLWGALAVLCLLATARWWPALSKAESAPGIPWWHLLIFAFALKGTVPALLTGQPTFLALALGVGALAVAQLNESPAAGPGTRPDGQQATSQPRLLQAAGGSWRPVAAGALLGLAAFKVTLLLPFVAWFVWKKQWRSLLVAAAVVALLSAVAWQWAAAPSELLPTYRHLLAQVRAQSFDPADPDYPLTQGMTLRLELGNVLEWLRPGSSTWHVLLHGLLWLGAGLRLAWLHRQGQRVAGWWLFLVVSTLTLLTTYHLYYDAVLLLPLLAFAARLPGRLRLLLPVLLLPLLLPLNGLAQALGNPVALQWVYFLMPLSLLGVLGLLLSWPVDRASRQNDLRTSRHDFFI</sequence>
<proteinExistence type="inferred from homology"/>
<feature type="transmembrane region" description="Helical" evidence="8">
    <location>
        <begin position="230"/>
        <end position="248"/>
    </location>
</feature>
<evidence type="ECO:0000313" key="10">
    <source>
        <dbReference type="Proteomes" id="UP000177791"/>
    </source>
</evidence>
<comment type="caution">
    <text evidence="9">The sequence shown here is derived from an EMBL/GenBank/DDBJ whole genome shotgun (WGS) entry which is preliminary data.</text>
</comment>
<keyword evidence="4 8" id="KW-0812">Transmembrane</keyword>
<evidence type="ECO:0008006" key="11">
    <source>
        <dbReference type="Google" id="ProtNLM"/>
    </source>
</evidence>
<comment type="similarity">
    <text evidence="7">Belongs to the glycosyltransferase 87 family.</text>
</comment>
<evidence type="ECO:0000256" key="5">
    <source>
        <dbReference type="ARBA" id="ARBA00022989"/>
    </source>
</evidence>
<comment type="subcellular location">
    <subcellularLocation>
        <location evidence="1">Cell membrane</location>
        <topology evidence="1">Multi-pass membrane protein</topology>
    </subcellularLocation>
</comment>
<evidence type="ECO:0000256" key="7">
    <source>
        <dbReference type="ARBA" id="ARBA00024033"/>
    </source>
</evidence>
<dbReference type="STRING" id="1908236.BEN48_15235"/>
<evidence type="ECO:0000256" key="8">
    <source>
        <dbReference type="SAM" id="Phobius"/>
    </source>
</evidence>
<dbReference type="InterPro" id="IPR018584">
    <property type="entry name" value="GT87"/>
</dbReference>
<dbReference type="EMBL" id="MDZC01000064">
    <property type="protein sequence ID" value="OGX84994.1"/>
    <property type="molecule type" value="Genomic_DNA"/>
</dbReference>
<feature type="transmembrane region" description="Helical" evidence="8">
    <location>
        <begin position="329"/>
        <end position="350"/>
    </location>
</feature>
<keyword evidence="2" id="KW-1003">Cell membrane</keyword>
<dbReference type="GO" id="GO:0016758">
    <property type="term" value="F:hexosyltransferase activity"/>
    <property type="evidence" value="ECO:0007669"/>
    <property type="project" value="InterPro"/>
</dbReference>
<keyword evidence="10" id="KW-1185">Reference proteome</keyword>
<keyword evidence="3" id="KW-0808">Transferase</keyword>
<evidence type="ECO:0000256" key="3">
    <source>
        <dbReference type="ARBA" id="ARBA00022679"/>
    </source>
</evidence>